<protein>
    <submittedName>
        <fullName evidence="1">Uncharacterized protein</fullName>
    </submittedName>
</protein>
<evidence type="ECO:0000313" key="1">
    <source>
        <dbReference type="EMBL" id="BBR40486.1"/>
    </source>
</evidence>
<gene>
    <name evidence="1" type="ORF">WP3W19E03_30110</name>
</gene>
<dbReference type="Proteomes" id="UP000515442">
    <property type="component" value="Chromosome"/>
</dbReference>
<evidence type="ECO:0000313" key="2">
    <source>
        <dbReference type="Proteomes" id="UP000515442"/>
    </source>
</evidence>
<accession>A0A6S5C6J5</accession>
<name>A0A6S5C6J5_AERVE</name>
<proteinExistence type="predicted"/>
<dbReference type="AlphaFoldDB" id="A0A6S5C6J5"/>
<reference evidence="1 2" key="1">
    <citation type="submission" date="2019-12" db="EMBL/GenBank/DDBJ databases">
        <title>complete genome sequences of Aeromonas veronii str. WP3-W19-ESBL-03 isolated from wastewater treatment plant effluent.</title>
        <authorList>
            <person name="Sekizuka T."/>
            <person name="Itokawa K."/>
            <person name="Yatsu K."/>
            <person name="Inamine Y."/>
            <person name="Kuroda M."/>
        </authorList>
    </citation>
    <scope>NUCLEOTIDE SEQUENCE [LARGE SCALE GENOMIC DNA]</scope>
    <source>
        <strain evidence="1 2">WP3-W19-ESBL-03</strain>
    </source>
</reference>
<organism evidence="1 2">
    <name type="scientific">Aeromonas veronii</name>
    <dbReference type="NCBI Taxonomy" id="654"/>
    <lineage>
        <taxon>Bacteria</taxon>
        <taxon>Pseudomonadati</taxon>
        <taxon>Pseudomonadota</taxon>
        <taxon>Gammaproteobacteria</taxon>
        <taxon>Aeromonadales</taxon>
        <taxon>Aeromonadaceae</taxon>
        <taxon>Aeromonas</taxon>
    </lineage>
</organism>
<dbReference type="RefSeq" id="WP_182937890.1">
    <property type="nucleotide sequence ID" value="NZ_AP022038.1"/>
</dbReference>
<sequence>MVGFSHESIADRVSALIWLGNNIGEQWPYYIDNSSMVFNGWQFIRDDFSGEIVFSNMKVPTISRHEFVEVFQDEFSAKNNTME</sequence>
<dbReference type="EMBL" id="AP022038">
    <property type="protein sequence ID" value="BBR40486.1"/>
    <property type="molecule type" value="Genomic_DNA"/>
</dbReference>